<dbReference type="GO" id="GO:0016829">
    <property type="term" value="F:lyase activity"/>
    <property type="evidence" value="ECO:0007669"/>
    <property type="project" value="UniProtKB-KW"/>
</dbReference>
<sequence length="265" mass="29837">MRKHAGFFLNMAVCKQFCYSIEKRKRVNKVIGILYIAHGSKKADKNQAVHSFVKAFEAQHPEFLHALGFLEATTPDPTAAGDSLIAQGVSEVIVVPLLLFSAMHAQEDIPQFMATLQQKYPDILFKQTATLGADPATIQVAANRAADSQMEVEQFLLFVHGSKSYPTPEMTVITQKLAEKLGKPVSYAFIYGEPQLISKVEQLMRSTSRIGIIPYFLFDGILVRKWQQELNARLPKLKIVWTHSLQLDEQLFTAIENNLQEVMRS</sequence>
<dbReference type="Proteomes" id="UP000019251">
    <property type="component" value="Unassembled WGS sequence"/>
</dbReference>
<evidence type="ECO:0000256" key="2">
    <source>
        <dbReference type="ARBA" id="ARBA00023239"/>
    </source>
</evidence>
<dbReference type="InterPro" id="IPR002762">
    <property type="entry name" value="CbiX-like"/>
</dbReference>
<accession>A0A829RAS7</accession>
<dbReference type="PANTHER" id="PTHR33542:SF3">
    <property type="entry name" value="SIROHYDROCHLORIN FERROCHELATASE, CHLOROPLASTIC"/>
    <property type="match status" value="1"/>
</dbReference>
<dbReference type="SUPFAM" id="SSF53800">
    <property type="entry name" value="Chelatase"/>
    <property type="match status" value="1"/>
</dbReference>
<keyword evidence="2" id="KW-0456">Lyase</keyword>
<evidence type="ECO:0000313" key="4">
    <source>
        <dbReference type="Proteomes" id="UP000019251"/>
    </source>
</evidence>
<organism evidence="3 4">
    <name type="scientific">Listeria grayi FSL F6-1183</name>
    <dbReference type="NCBI Taxonomy" id="1265827"/>
    <lineage>
        <taxon>Bacteria</taxon>
        <taxon>Bacillati</taxon>
        <taxon>Bacillota</taxon>
        <taxon>Bacilli</taxon>
        <taxon>Bacillales</taxon>
        <taxon>Listeriaceae</taxon>
        <taxon>Listeria</taxon>
    </lineage>
</organism>
<dbReference type="CDD" id="cd03416">
    <property type="entry name" value="CbiX_SirB_N"/>
    <property type="match status" value="1"/>
</dbReference>
<evidence type="ECO:0000256" key="1">
    <source>
        <dbReference type="ARBA" id="ARBA00022723"/>
    </source>
</evidence>
<dbReference type="EMBL" id="AODG01000005">
    <property type="protein sequence ID" value="EUJ29332.1"/>
    <property type="molecule type" value="Genomic_DNA"/>
</dbReference>
<name>A0A829RAS7_LISGR</name>
<dbReference type="Gene3D" id="3.40.50.1400">
    <property type="match status" value="2"/>
</dbReference>
<dbReference type="PANTHER" id="PTHR33542">
    <property type="entry name" value="SIROHYDROCHLORIN FERROCHELATASE, CHLOROPLASTIC"/>
    <property type="match status" value="1"/>
</dbReference>
<dbReference type="InterPro" id="IPR050963">
    <property type="entry name" value="Sirohydro_Cobaltochel/CbiX"/>
</dbReference>
<dbReference type="Pfam" id="PF01903">
    <property type="entry name" value="CbiX"/>
    <property type="match status" value="2"/>
</dbReference>
<gene>
    <name evidence="3" type="ORF">LMUR_04378</name>
</gene>
<reference evidence="3 4" key="1">
    <citation type="submission" date="2012-12" db="EMBL/GenBank/DDBJ databases">
        <title>Novel taxa of Listeriaceae from agricultural environments in the United States.</title>
        <authorList>
            <person name="den Bakker H.C."/>
            <person name="Allred A."/>
            <person name="Warchocki S."/>
            <person name="Wright E.M."/>
            <person name="Burrell A."/>
            <person name="Nightingale K.K."/>
            <person name="Kephart D."/>
            <person name="Wiedmann M."/>
        </authorList>
    </citation>
    <scope>NUCLEOTIDE SEQUENCE [LARGE SCALE GENOMIC DNA]</scope>
    <source>
        <strain evidence="3 4">FSL F6-1183</strain>
    </source>
</reference>
<protein>
    <submittedName>
        <fullName evidence="3">Sirohydrochlorin ferrochelatase SirB</fullName>
    </submittedName>
</protein>
<comment type="caution">
    <text evidence="3">The sequence shown here is derived from an EMBL/GenBank/DDBJ whole genome shotgun (WGS) entry which is preliminary data.</text>
</comment>
<proteinExistence type="predicted"/>
<dbReference type="AlphaFoldDB" id="A0A829RAS7"/>
<evidence type="ECO:0000313" key="3">
    <source>
        <dbReference type="EMBL" id="EUJ29332.1"/>
    </source>
</evidence>
<keyword evidence="1" id="KW-0479">Metal-binding</keyword>
<dbReference type="GO" id="GO:0046872">
    <property type="term" value="F:metal ion binding"/>
    <property type="evidence" value="ECO:0007669"/>
    <property type="project" value="UniProtKB-KW"/>
</dbReference>